<evidence type="ECO:0000313" key="3">
    <source>
        <dbReference type="EMBL" id="KAF2821669.1"/>
    </source>
</evidence>
<feature type="region of interest" description="Disordered" evidence="1">
    <location>
        <begin position="25"/>
        <end position="55"/>
    </location>
</feature>
<protein>
    <submittedName>
        <fullName evidence="3">Uncharacterized protein</fullName>
    </submittedName>
</protein>
<dbReference type="AlphaFoldDB" id="A0A6A6ZLX2"/>
<organism evidence="3 4">
    <name type="scientific">Ophiobolus disseminans</name>
    <dbReference type="NCBI Taxonomy" id="1469910"/>
    <lineage>
        <taxon>Eukaryota</taxon>
        <taxon>Fungi</taxon>
        <taxon>Dikarya</taxon>
        <taxon>Ascomycota</taxon>
        <taxon>Pezizomycotina</taxon>
        <taxon>Dothideomycetes</taxon>
        <taxon>Pleosporomycetidae</taxon>
        <taxon>Pleosporales</taxon>
        <taxon>Pleosporineae</taxon>
        <taxon>Phaeosphaeriaceae</taxon>
        <taxon>Ophiobolus</taxon>
    </lineage>
</organism>
<keyword evidence="4" id="KW-1185">Reference proteome</keyword>
<keyword evidence="2" id="KW-0732">Signal</keyword>
<proteinExistence type="predicted"/>
<dbReference type="Proteomes" id="UP000799424">
    <property type="component" value="Unassembled WGS sequence"/>
</dbReference>
<feature type="chain" id="PRO_5025472647" evidence="2">
    <location>
        <begin position="20"/>
        <end position="108"/>
    </location>
</feature>
<reference evidence="3" key="1">
    <citation type="journal article" date="2020" name="Stud. Mycol.">
        <title>101 Dothideomycetes genomes: a test case for predicting lifestyles and emergence of pathogens.</title>
        <authorList>
            <person name="Haridas S."/>
            <person name="Albert R."/>
            <person name="Binder M."/>
            <person name="Bloem J."/>
            <person name="Labutti K."/>
            <person name="Salamov A."/>
            <person name="Andreopoulos B."/>
            <person name="Baker S."/>
            <person name="Barry K."/>
            <person name="Bills G."/>
            <person name="Bluhm B."/>
            <person name="Cannon C."/>
            <person name="Castanera R."/>
            <person name="Culley D."/>
            <person name="Daum C."/>
            <person name="Ezra D."/>
            <person name="Gonzalez J."/>
            <person name="Henrissat B."/>
            <person name="Kuo A."/>
            <person name="Liang C."/>
            <person name="Lipzen A."/>
            <person name="Lutzoni F."/>
            <person name="Magnuson J."/>
            <person name="Mondo S."/>
            <person name="Nolan M."/>
            <person name="Ohm R."/>
            <person name="Pangilinan J."/>
            <person name="Park H.-J."/>
            <person name="Ramirez L."/>
            <person name="Alfaro M."/>
            <person name="Sun H."/>
            <person name="Tritt A."/>
            <person name="Yoshinaga Y."/>
            <person name="Zwiers L.-H."/>
            <person name="Turgeon B."/>
            <person name="Goodwin S."/>
            <person name="Spatafora J."/>
            <person name="Crous P."/>
            <person name="Grigoriev I."/>
        </authorList>
    </citation>
    <scope>NUCLEOTIDE SEQUENCE</scope>
    <source>
        <strain evidence="3">CBS 113818</strain>
    </source>
</reference>
<sequence>MKFSILTLTLLAASSSVNAYWFHPKPTPTRIGYPTPTPTPSGRPQHPKPDHPKPKHKQCVKMCFKEAPKCAAGYTPTVTKHGKCNTCCKEAGGKEYKRNMGQAMAEFE</sequence>
<name>A0A6A6ZLX2_9PLEO</name>
<gene>
    <name evidence="3" type="ORF">CC86DRAFT_410755</name>
</gene>
<dbReference type="EMBL" id="MU006236">
    <property type="protein sequence ID" value="KAF2821669.1"/>
    <property type="molecule type" value="Genomic_DNA"/>
</dbReference>
<feature type="signal peptide" evidence="2">
    <location>
        <begin position="1"/>
        <end position="19"/>
    </location>
</feature>
<evidence type="ECO:0000256" key="1">
    <source>
        <dbReference type="SAM" id="MobiDB-lite"/>
    </source>
</evidence>
<accession>A0A6A6ZLX2</accession>
<evidence type="ECO:0000313" key="4">
    <source>
        <dbReference type="Proteomes" id="UP000799424"/>
    </source>
</evidence>
<evidence type="ECO:0000256" key="2">
    <source>
        <dbReference type="SAM" id="SignalP"/>
    </source>
</evidence>